<dbReference type="EMBL" id="VORB01000006">
    <property type="protein sequence ID" value="TXC78558.1"/>
    <property type="molecule type" value="Genomic_DNA"/>
</dbReference>
<keyword evidence="5 6" id="KW-0472">Membrane</keyword>
<protein>
    <submittedName>
        <fullName evidence="8">FtsX-like permease family protein</fullName>
    </submittedName>
</protein>
<feature type="transmembrane region" description="Helical" evidence="6">
    <location>
        <begin position="16"/>
        <end position="34"/>
    </location>
</feature>
<comment type="subcellular location">
    <subcellularLocation>
        <location evidence="1">Cell membrane</location>
        <topology evidence="1">Multi-pass membrane protein</topology>
    </subcellularLocation>
</comment>
<gene>
    <name evidence="8" type="ORF">FRX97_07515</name>
</gene>
<dbReference type="InterPro" id="IPR051125">
    <property type="entry name" value="ABC-4/HrtB_transporter"/>
</dbReference>
<dbReference type="Proteomes" id="UP000321168">
    <property type="component" value="Unassembled WGS sequence"/>
</dbReference>
<dbReference type="AlphaFoldDB" id="A0A5C6V4B6"/>
<sequence length="384" mass="41994">MRGFKYIQLQIIRNKWSGILVVLFASFAVVLFSLSRELIVKSDEHLNKSVSGVDLVVGAKGSPLQLVLSSLFLIDNPTGNISVGESEKIIANPMVQNVLKMGFGDQIKGYKLVGLEGTASEFFPDLHIGGLKTYELLVGNTAAAQLAIEPGDKLHAHHGSDNGKEHEDEFVVKATLPSCNCPRDIGFFTSMETIYGMHPNAPREYTSLLISTKTPLAKLQLPRIINNNSNLQAALPSIEVDRLKKLSAGAYEILNALSYLFFVVCGLALLAAIMARLRDVQRDFALLFFRGFNKSRVIGLFLAENVVLLVIGYGLGLIAYAGLIYFIGSWIKTSYGVGLNSLPDLSVLLLAAINLLLCCIVAGFIPTVKYLVLPIRKIIQRELK</sequence>
<evidence type="ECO:0000313" key="9">
    <source>
        <dbReference type="Proteomes" id="UP000321168"/>
    </source>
</evidence>
<name>A0A5C6V4B6_9FLAO</name>
<dbReference type="GO" id="GO:0005886">
    <property type="term" value="C:plasma membrane"/>
    <property type="evidence" value="ECO:0007669"/>
    <property type="project" value="UniProtKB-SubCell"/>
</dbReference>
<dbReference type="InterPro" id="IPR003838">
    <property type="entry name" value="ABC3_permease_C"/>
</dbReference>
<proteinExistence type="predicted"/>
<dbReference type="PANTHER" id="PTHR43738:SF2">
    <property type="entry name" value="ABC TRANSPORTER PERMEASE"/>
    <property type="match status" value="1"/>
</dbReference>
<feature type="transmembrane region" description="Helical" evidence="6">
    <location>
        <begin position="298"/>
        <end position="327"/>
    </location>
</feature>
<keyword evidence="9" id="KW-1185">Reference proteome</keyword>
<evidence type="ECO:0000256" key="2">
    <source>
        <dbReference type="ARBA" id="ARBA00022475"/>
    </source>
</evidence>
<keyword evidence="2" id="KW-1003">Cell membrane</keyword>
<evidence type="ECO:0000256" key="4">
    <source>
        <dbReference type="ARBA" id="ARBA00022989"/>
    </source>
</evidence>
<reference evidence="8 9" key="1">
    <citation type="submission" date="2019-08" db="EMBL/GenBank/DDBJ databases">
        <title>Genome of Luteibaculum oceani JCM 18817.</title>
        <authorList>
            <person name="Bowman J.P."/>
        </authorList>
    </citation>
    <scope>NUCLEOTIDE SEQUENCE [LARGE SCALE GENOMIC DNA]</scope>
    <source>
        <strain evidence="8 9">JCM 18817</strain>
    </source>
</reference>
<dbReference type="OrthoDB" id="9784014at2"/>
<keyword evidence="3 6" id="KW-0812">Transmembrane</keyword>
<feature type="transmembrane region" description="Helical" evidence="6">
    <location>
        <begin position="347"/>
        <end position="372"/>
    </location>
</feature>
<evidence type="ECO:0000256" key="5">
    <source>
        <dbReference type="ARBA" id="ARBA00023136"/>
    </source>
</evidence>
<evidence type="ECO:0000256" key="6">
    <source>
        <dbReference type="SAM" id="Phobius"/>
    </source>
</evidence>
<dbReference type="RefSeq" id="WP_147014585.1">
    <property type="nucleotide sequence ID" value="NZ_VORB01000006.1"/>
</dbReference>
<comment type="caution">
    <text evidence="8">The sequence shown here is derived from an EMBL/GenBank/DDBJ whole genome shotgun (WGS) entry which is preliminary data.</text>
</comment>
<dbReference type="PANTHER" id="PTHR43738">
    <property type="entry name" value="ABC TRANSPORTER, MEMBRANE PROTEIN"/>
    <property type="match status" value="1"/>
</dbReference>
<accession>A0A5C6V4B6</accession>
<organism evidence="8 9">
    <name type="scientific">Luteibaculum oceani</name>
    <dbReference type="NCBI Taxonomy" id="1294296"/>
    <lineage>
        <taxon>Bacteria</taxon>
        <taxon>Pseudomonadati</taxon>
        <taxon>Bacteroidota</taxon>
        <taxon>Flavobacteriia</taxon>
        <taxon>Flavobacteriales</taxon>
        <taxon>Luteibaculaceae</taxon>
        <taxon>Luteibaculum</taxon>
    </lineage>
</organism>
<evidence type="ECO:0000313" key="8">
    <source>
        <dbReference type="EMBL" id="TXC78558.1"/>
    </source>
</evidence>
<feature type="domain" description="ABC3 transporter permease C-terminal" evidence="7">
    <location>
        <begin position="256"/>
        <end position="371"/>
    </location>
</feature>
<evidence type="ECO:0000259" key="7">
    <source>
        <dbReference type="Pfam" id="PF02687"/>
    </source>
</evidence>
<keyword evidence="4 6" id="KW-1133">Transmembrane helix</keyword>
<feature type="transmembrane region" description="Helical" evidence="6">
    <location>
        <begin position="256"/>
        <end position="277"/>
    </location>
</feature>
<dbReference type="Pfam" id="PF02687">
    <property type="entry name" value="FtsX"/>
    <property type="match status" value="1"/>
</dbReference>
<evidence type="ECO:0000256" key="3">
    <source>
        <dbReference type="ARBA" id="ARBA00022692"/>
    </source>
</evidence>
<evidence type="ECO:0000256" key="1">
    <source>
        <dbReference type="ARBA" id="ARBA00004651"/>
    </source>
</evidence>